<organism evidence="3 4">
    <name type="scientific">Tritrichomonas foetus</name>
    <dbReference type="NCBI Taxonomy" id="1144522"/>
    <lineage>
        <taxon>Eukaryota</taxon>
        <taxon>Metamonada</taxon>
        <taxon>Parabasalia</taxon>
        <taxon>Tritrichomonadida</taxon>
        <taxon>Tritrichomonadidae</taxon>
        <taxon>Tritrichomonas</taxon>
    </lineage>
</organism>
<dbReference type="Gene3D" id="3.30.450.20">
    <property type="entry name" value="PAS domain"/>
    <property type="match status" value="2"/>
</dbReference>
<evidence type="ECO:0000256" key="2">
    <source>
        <dbReference type="SAM" id="Phobius"/>
    </source>
</evidence>
<keyword evidence="2" id="KW-0472">Membrane</keyword>
<dbReference type="GeneID" id="94833091"/>
<name>A0A1J4KSN4_9EUKA</name>
<dbReference type="EMBL" id="MLAK01000404">
    <property type="protein sequence ID" value="OHT14275.1"/>
    <property type="molecule type" value="Genomic_DNA"/>
</dbReference>
<dbReference type="AlphaFoldDB" id="A0A1J4KSN4"/>
<evidence type="ECO:0000313" key="4">
    <source>
        <dbReference type="Proteomes" id="UP000179807"/>
    </source>
</evidence>
<reference evidence="3" key="1">
    <citation type="submission" date="2016-10" db="EMBL/GenBank/DDBJ databases">
        <authorList>
            <person name="Benchimol M."/>
            <person name="Almeida L.G."/>
            <person name="Vasconcelos A.T."/>
            <person name="Perreira-Neves A."/>
            <person name="Rosa I.A."/>
            <person name="Tasca T."/>
            <person name="Bogo M.R."/>
            <person name="de Souza W."/>
        </authorList>
    </citation>
    <scope>NUCLEOTIDE SEQUENCE [LARGE SCALE GENOMIC DNA]</scope>
    <source>
        <strain evidence="3">K</strain>
    </source>
</reference>
<accession>A0A1J4KSN4</accession>
<keyword evidence="2" id="KW-0812">Transmembrane</keyword>
<feature type="transmembrane region" description="Helical" evidence="2">
    <location>
        <begin position="63"/>
        <end position="82"/>
    </location>
</feature>
<comment type="caution">
    <text evidence="3">The sequence shown here is derived from an EMBL/GenBank/DDBJ whole genome shotgun (WGS) entry which is preliminary data.</text>
</comment>
<evidence type="ECO:0000256" key="1">
    <source>
        <dbReference type="SAM" id="MobiDB-lite"/>
    </source>
</evidence>
<evidence type="ECO:0000313" key="3">
    <source>
        <dbReference type="EMBL" id="OHT14275.1"/>
    </source>
</evidence>
<keyword evidence="4" id="KW-1185">Reference proteome</keyword>
<keyword evidence="2" id="KW-1133">Transmembrane helix</keyword>
<dbReference type="Proteomes" id="UP000179807">
    <property type="component" value="Unassembled WGS sequence"/>
</dbReference>
<feature type="transmembrane region" description="Helical" evidence="2">
    <location>
        <begin position="408"/>
        <end position="429"/>
    </location>
</feature>
<feature type="region of interest" description="Disordered" evidence="1">
    <location>
        <begin position="715"/>
        <end position="752"/>
    </location>
</feature>
<feature type="compositionally biased region" description="Low complexity" evidence="1">
    <location>
        <begin position="715"/>
        <end position="744"/>
    </location>
</feature>
<protein>
    <submittedName>
        <fullName evidence="3">Uncharacterized protein</fullName>
    </submittedName>
</protein>
<proteinExistence type="predicted"/>
<dbReference type="RefSeq" id="XP_068367411.1">
    <property type="nucleotide sequence ID" value="XM_068498387.1"/>
</dbReference>
<sequence length="885" mass="101558">MKSYKHLSMPFSHRSVLSKPEKEIQKARRAQNNVYHQFNSKRNAGRITRYFILLRSSRLQRSIFIVGFVFLIILIAVFLILMRDTFIRNADMLKTTILRSMYFQIDASVQYLLQIPTFYSSFLGNFMVKSDFDYPTMNTANFYAALLTNAHLSSTGHITWWKIGLPSGGLIAVATNESYNNLTWCFAAYSGRNRGKFFEWATDELGRNSSYPYTQGVQTGIYNTSGRYWYEMAISTNHTTWTNLFYESVPENSTLISEPTFSAVSSVWEEGDILICAISLDMRLRYIQEFLRSIQMPNGSALAITSSDGFLVAVTSSTGFIFDVLDNGLIAASIQDIDEPIWKCISRNSNFRTAENFSTMCNIEDRNVRFQVFQSLISFSDTINWTLHAAIRADEVYQTGIVIYNNSFVISSVICVIICIIVFGISQIVRSFMLSEQTKLLFAQKHHDKTHVCVTGIFQAFTLLRKISTIHSTNKSIAQDAWGIASEVSRSPQSLFYDIKILLESIEDPLVRNKIISVYDVKANVALVNSYRLSREIKPSFIPENIFIDQIPDSQTNMQSESVASLSIDFDRVCNHQFIHNLDPESGIGHIKAVGQTYNVLNPLFDDEKFIEFLNSSIPQITNENTFLIVDSFDMYGQLMKFFGQPMVYDQDIVMAGYISLIAFHRAMENRFDKSLPLIRHYFLIDKSKILWEADKILIQLSQILNHNNSNNENSINENSINENSNNENNNNENSNNTNHNSHSNKMDESDNDLNHADNDLFDQRWHNFVTYVHTFVNISIIEKHIETIQRCRLFISGSMRGQKLLQDRSVELMNFLFLISTVSYVMNTSEFVKKVHSKLVPEVRRNVFAEHFLPCFNSVYVPKLIRTLTQLAGKKFVHKLMTPA</sequence>
<dbReference type="VEuPathDB" id="TrichDB:TRFO_15453"/>
<gene>
    <name evidence="3" type="ORF">TRFO_15453</name>
</gene>